<reference evidence="3" key="1">
    <citation type="submission" date="2021-08" db="EMBL/GenBank/DDBJ databases">
        <title>Genome of a novel bacterium of the phylum Verrucomicrobia, Oleiharenicola sp. KSB-15.</title>
        <authorList>
            <person name="Chung J.-H."/>
            <person name="Ahn J.-H."/>
            <person name="Yoon Y."/>
            <person name="Kim D.-Y."/>
            <person name="An S.-H."/>
            <person name="Park I."/>
            <person name="Yeon J."/>
        </authorList>
    </citation>
    <scope>NUCLEOTIDE SEQUENCE</scope>
    <source>
        <strain evidence="3">KSB-15</strain>
    </source>
</reference>
<keyword evidence="1" id="KW-0175">Coiled coil</keyword>
<proteinExistence type="predicted"/>
<evidence type="ECO:0000313" key="3">
    <source>
        <dbReference type="EMBL" id="QYM80388.1"/>
    </source>
</evidence>
<dbReference type="AlphaFoldDB" id="A0A8F9TZ28"/>
<organism evidence="3 4">
    <name type="scientific">Horticoccus luteus</name>
    <dbReference type="NCBI Taxonomy" id="2862869"/>
    <lineage>
        <taxon>Bacteria</taxon>
        <taxon>Pseudomonadati</taxon>
        <taxon>Verrucomicrobiota</taxon>
        <taxon>Opitutia</taxon>
        <taxon>Opitutales</taxon>
        <taxon>Opitutaceae</taxon>
        <taxon>Horticoccus</taxon>
    </lineage>
</organism>
<feature type="coiled-coil region" evidence="1">
    <location>
        <begin position="2"/>
        <end position="29"/>
    </location>
</feature>
<feature type="region of interest" description="Disordered" evidence="2">
    <location>
        <begin position="53"/>
        <end position="79"/>
    </location>
</feature>
<sequence length="128" mass="13203">MINDTMKRLDAARAKVSALEANLATERSKELASLPARYGFSSAAEFAKAVRAAGGGGSGAGRVKAAKAGGGSGKRHRAVITSDTKSQVKTLVEGGKTGAEIAKVLQISLPSVQNIKKELGLVKARKKK</sequence>
<evidence type="ECO:0000256" key="2">
    <source>
        <dbReference type="SAM" id="MobiDB-lite"/>
    </source>
</evidence>
<accession>A0A8F9TZ28</accession>
<keyword evidence="4" id="KW-1185">Reference proteome</keyword>
<dbReference type="Proteomes" id="UP000825051">
    <property type="component" value="Chromosome"/>
</dbReference>
<dbReference type="EMBL" id="CP080507">
    <property type="protein sequence ID" value="QYM80388.1"/>
    <property type="molecule type" value="Genomic_DNA"/>
</dbReference>
<evidence type="ECO:0000256" key="1">
    <source>
        <dbReference type="SAM" id="Coils"/>
    </source>
</evidence>
<protein>
    <submittedName>
        <fullName evidence="3">Helix-turn-helix domain-containing protein</fullName>
    </submittedName>
</protein>
<gene>
    <name evidence="3" type="ORF">K0B96_07215</name>
</gene>
<name>A0A8F9TZ28_9BACT</name>
<dbReference type="KEGG" id="ole:K0B96_07215"/>
<evidence type="ECO:0000313" key="4">
    <source>
        <dbReference type="Proteomes" id="UP000825051"/>
    </source>
</evidence>
<dbReference type="RefSeq" id="WP_220165506.1">
    <property type="nucleotide sequence ID" value="NZ_CP080507.1"/>
</dbReference>